<dbReference type="CDD" id="cd01335">
    <property type="entry name" value="Radical_SAM"/>
    <property type="match status" value="1"/>
</dbReference>
<protein>
    <submittedName>
        <fullName evidence="8">Radical SAM protein</fullName>
    </submittedName>
</protein>
<gene>
    <name evidence="8" type="ORF">HX833_04955</name>
</gene>
<dbReference type="InterPro" id="IPR007197">
    <property type="entry name" value="rSAM"/>
</dbReference>
<evidence type="ECO:0000256" key="1">
    <source>
        <dbReference type="ARBA" id="ARBA00001966"/>
    </source>
</evidence>
<feature type="domain" description="B12-binding" evidence="6">
    <location>
        <begin position="10"/>
        <end position="143"/>
    </location>
</feature>
<dbReference type="SMART" id="SM00729">
    <property type="entry name" value="Elp3"/>
    <property type="match status" value="1"/>
</dbReference>
<feature type="domain" description="Radical SAM core" evidence="7">
    <location>
        <begin position="194"/>
        <end position="427"/>
    </location>
</feature>
<evidence type="ECO:0000313" key="8">
    <source>
        <dbReference type="EMBL" id="NWK05423.1"/>
    </source>
</evidence>
<evidence type="ECO:0000259" key="7">
    <source>
        <dbReference type="PROSITE" id="PS51918"/>
    </source>
</evidence>
<dbReference type="GO" id="GO:0003824">
    <property type="term" value="F:catalytic activity"/>
    <property type="evidence" value="ECO:0007669"/>
    <property type="project" value="InterPro"/>
</dbReference>
<dbReference type="SFLD" id="SFLDS00029">
    <property type="entry name" value="Radical_SAM"/>
    <property type="match status" value="1"/>
</dbReference>
<dbReference type="GO" id="GO:0005829">
    <property type="term" value="C:cytosol"/>
    <property type="evidence" value="ECO:0007669"/>
    <property type="project" value="TreeGrafter"/>
</dbReference>
<keyword evidence="5" id="KW-0411">Iron-sulfur</keyword>
<dbReference type="InterPro" id="IPR034466">
    <property type="entry name" value="Methyltransferase_Class_B"/>
</dbReference>
<accession>A0A7K4NQX0</accession>
<evidence type="ECO:0000256" key="3">
    <source>
        <dbReference type="ARBA" id="ARBA00022723"/>
    </source>
</evidence>
<reference evidence="8 9" key="1">
    <citation type="journal article" date="2019" name="Environ. Microbiol.">
        <title>Genomics insights into ecotype formation of ammonia-oxidizing archaea in the deep ocean.</title>
        <authorList>
            <person name="Wang Y."/>
            <person name="Huang J.M."/>
            <person name="Cui G.J."/>
            <person name="Nunoura T."/>
            <person name="Takaki Y."/>
            <person name="Li W.L."/>
            <person name="Li J."/>
            <person name="Gao Z.M."/>
            <person name="Takai K."/>
            <person name="Zhang A.Q."/>
            <person name="Stepanauskas R."/>
        </authorList>
    </citation>
    <scope>NUCLEOTIDE SEQUENCE [LARGE SCALE GENOMIC DNA]</scope>
    <source>
        <strain evidence="8 9">F20</strain>
    </source>
</reference>
<name>A0A7K4NQX0_9ARCH</name>
<dbReference type="EMBL" id="JACASX010000007">
    <property type="protein sequence ID" value="NWK05423.1"/>
    <property type="molecule type" value="Genomic_DNA"/>
</dbReference>
<dbReference type="InterPro" id="IPR051198">
    <property type="entry name" value="BchE-like"/>
</dbReference>
<dbReference type="GO" id="GO:0051539">
    <property type="term" value="F:4 iron, 4 sulfur cluster binding"/>
    <property type="evidence" value="ECO:0007669"/>
    <property type="project" value="UniProtKB-KW"/>
</dbReference>
<dbReference type="GO" id="GO:0031419">
    <property type="term" value="F:cobalamin binding"/>
    <property type="evidence" value="ECO:0007669"/>
    <property type="project" value="InterPro"/>
</dbReference>
<comment type="cofactor">
    <cofactor evidence="1">
        <name>[4Fe-4S] cluster</name>
        <dbReference type="ChEBI" id="CHEBI:49883"/>
    </cofactor>
</comment>
<evidence type="ECO:0000313" key="9">
    <source>
        <dbReference type="Proteomes" id="UP000526196"/>
    </source>
</evidence>
<dbReference type="SFLD" id="SFLDG01123">
    <property type="entry name" value="methyltransferase_(Class_B)"/>
    <property type="match status" value="1"/>
</dbReference>
<sequence>MCPLKIFLCDLTYDTVTLSVDGFPLNVGYIASYTKMKFNDQVEIRLFKYIEKLQEALETSVPDIIGFANYAWNRQINKEMSKIFLEKNKNGLVVWGGPNFPADVDSQKVFFTKFPQVDIYVPIEGEIGFSNIVKQVLALNSFDNLRKNIISQPIPGCIIKSNDEELHFTLALDRIQSLDEIPSPYLTGILDECFDERLVPMIQTNRGCPFSCTFCVDGSDSVRMINEFSVQRVDDELNYIAKHVPKNQHNLHISDLNFGMYTRDIEVCDSINGIQKKYGYPHYVKITSGKNNPERIGKAIKKLGNTTHMALSVQSLNDQILSNIKRDNISSEKLVQIGPALKREGLDTASDVILGLPGETYDTAIQTIKDLLNAKIDWINIWTLMLLDGSELNTPKEREKWNLRSKFRIIPRDFVKLNNGKVVIEIEEVGIGSDTLSFDEYVEIRLMSLLIKIISATPCYKSIFKFMQFYNVTIFDLVFSMLKNTNIASTELQKLFEEFKQYTIDELWDSEEELIQHYQNPREYEKLLNGSAGQNVAYYFHAIAISEHMLDFTDFCIKTTKKLIEKNTDEDFVTELNTISNYCYGSCQNIFGEDRLKSNPEFLFEYDILTWMNTGVTSSLKSFKLNKKSKIKFSLTQEQYEVLEDKLDIFGHNKIGRSQALNWVAHHLLWRKPSLLKN</sequence>
<keyword evidence="4" id="KW-0408">Iron</keyword>
<organism evidence="8 9">
    <name type="scientific">Marine Group I thaumarchaeote</name>
    <dbReference type="NCBI Taxonomy" id="2511932"/>
    <lineage>
        <taxon>Archaea</taxon>
        <taxon>Nitrososphaerota</taxon>
        <taxon>Marine Group I</taxon>
    </lineage>
</organism>
<dbReference type="PANTHER" id="PTHR43409:SF16">
    <property type="entry name" value="SLR0320 PROTEIN"/>
    <property type="match status" value="1"/>
</dbReference>
<keyword evidence="3" id="KW-0479">Metal-binding</keyword>
<dbReference type="InterPro" id="IPR006158">
    <property type="entry name" value="Cobalamin-bd"/>
</dbReference>
<dbReference type="GO" id="GO:0046872">
    <property type="term" value="F:metal ion binding"/>
    <property type="evidence" value="ECO:0007669"/>
    <property type="project" value="UniProtKB-KW"/>
</dbReference>
<dbReference type="InterPro" id="IPR006638">
    <property type="entry name" value="Elp3/MiaA/NifB-like_rSAM"/>
</dbReference>
<dbReference type="Gene3D" id="3.80.30.20">
    <property type="entry name" value="tm_1862 like domain"/>
    <property type="match status" value="1"/>
</dbReference>
<evidence type="ECO:0000256" key="2">
    <source>
        <dbReference type="ARBA" id="ARBA00022691"/>
    </source>
</evidence>
<dbReference type="PROSITE" id="PS51332">
    <property type="entry name" value="B12_BINDING"/>
    <property type="match status" value="1"/>
</dbReference>
<dbReference type="PANTHER" id="PTHR43409">
    <property type="entry name" value="ANAEROBIC MAGNESIUM-PROTOPORPHYRIN IX MONOMETHYL ESTER CYCLASE-RELATED"/>
    <property type="match status" value="1"/>
</dbReference>
<dbReference type="AlphaFoldDB" id="A0A7K4NQX0"/>
<evidence type="ECO:0000259" key="6">
    <source>
        <dbReference type="PROSITE" id="PS51332"/>
    </source>
</evidence>
<dbReference type="SFLD" id="SFLDG01082">
    <property type="entry name" value="B12-binding_domain_containing"/>
    <property type="match status" value="1"/>
</dbReference>
<dbReference type="InterPro" id="IPR023404">
    <property type="entry name" value="rSAM_horseshoe"/>
</dbReference>
<evidence type="ECO:0000256" key="4">
    <source>
        <dbReference type="ARBA" id="ARBA00023004"/>
    </source>
</evidence>
<comment type="caution">
    <text evidence="8">The sequence shown here is derived from an EMBL/GenBank/DDBJ whole genome shotgun (WGS) entry which is preliminary data.</text>
</comment>
<dbReference type="Gene3D" id="3.40.50.280">
    <property type="entry name" value="Cobalamin-binding domain"/>
    <property type="match status" value="1"/>
</dbReference>
<dbReference type="PROSITE" id="PS51918">
    <property type="entry name" value="RADICAL_SAM"/>
    <property type="match status" value="1"/>
</dbReference>
<dbReference type="Pfam" id="PF04055">
    <property type="entry name" value="Radical_SAM"/>
    <property type="match status" value="1"/>
</dbReference>
<evidence type="ECO:0000256" key="5">
    <source>
        <dbReference type="ARBA" id="ARBA00023014"/>
    </source>
</evidence>
<dbReference type="Proteomes" id="UP000526196">
    <property type="component" value="Unassembled WGS sequence"/>
</dbReference>
<keyword evidence="2" id="KW-0949">S-adenosyl-L-methionine</keyword>
<proteinExistence type="predicted"/>
<dbReference type="InterPro" id="IPR058240">
    <property type="entry name" value="rSAM_sf"/>
</dbReference>
<dbReference type="SUPFAM" id="SSF102114">
    <property type="entry name" value="Radical SAM enzymes"/>
    <property type="match status" value="1"/>
</dbReference>